<accession>A0A388TDH5</accession>
<dbReference type="Proteomes" id="UP000269352">
    <property type="component" value="Unassembled WGS sequence"/>
</dbReference>
<reference evidence="1 2" key="1">
    <citation type="journal article" date="2019" name="ISME J.">
        <title>Genome analyses of uncultured TG2/ZB3 bacteria in 'Margulisbacteria' specifically attached to ectosymbiotic spirochetes of protists in the termite gut.</title>
        <authorList>
            <person name="Utami Y.D."/>
            <person name="Kuwahara H."/>
            <person name="Igai K."/>
            <person name="Murakami T."/>
            <person name="Sugaya K."/>
            <person name="Morikawa T."/>
            <person name="Nagura Y."/>
            <person name="Yuki M."/>
            <person name="Deevong P."/>
            <person name="Inoue T."/>
            <person name="Kihara K."/>
            <person name="Lo N."/>
            <person name="Yamada A."/>
            <person name="Ohkuma M."/>
            <person name="Hongoh Y."/>
        </authorList>
    </citation>
    <scope>NUCLEOTIDE SEQUENCE [LARGE SCALE GENOMIC DNA]</scope>
    <source>
        <strain evidence="1">NkOx7-01</strain>
    </source>
</reference>
<name>A0A388TDH5_TERA1</name>
<comment type="caution">
    <text evidence="1">The sequence shown here is derived from an EMBL/GenBank/DDBJ whole genome shotgun (WGS) entry which is preliminary data.</text>
</comment>
<evidence type="ECO:0000313" key="2">
    <source>
        <dbReference type="Proteomes" id="UP000269352"/>
    </source>
</evidence>
<evidence type="ECO:0000313" key="1">
    <source>
        <dbReference type="EMBL" id="GBR73948.1"/>
    </source>
</evidence>
<organism evidence="1 2">
    <name type="scientific">Termititenax aidoneus</name>
    <dbReference type="NCBI Taxonomy" id="2218524"/>
    <lineage>
        <taxon>Bacteria</taxon>
        <taxon>Bacillati</taxon>
        <taxon>Candidatus Margulisiibacteriota</taxon>
        <taxon>Candidatus Termititenacia</taxon>
        <taxon>Candidatus Termititenacales</taxon>
        <taxon>Candidatus Termititenacaceae</taxon>
        <taxon>Candidatus Termititenax</taxon>
    </lineage>
</organism>
<keyword evidence="2" id="KW-1185">Reference proteome</keyword>
<sequence>MSNAVSDSIRKSLNAKHIEEIKVASQDMTATYLSPETLNAAEKKDKD</sequence>
<protein>
    <submittedName>
        <fullName evidence="1">Uncharacterized protein</fullName>
    </submittedName>
</protein>
<dbReference type="AlphaFoldDB" id="A0A388TDH5"/>
<dbReference type="EMBL" id="BGZN01000025">
    <property type="protein sequence ID" value="GBR73948.1"/>
    <property type="molecule type" value="Genomic_DNA"/>
</dbReference>
<proteinExistence type="predicted"/>
<gene>
    <name evidence="1" type="ORF">NO1_1205</name>
</gene>